<dbReference type="EMBL" id="UINC01010214">
    <property type="protein sequence ID" value="SVA45523.1"/>
    <property type="molecule type" value="Genomic_DNA"/>
</dbReference>
<proteinExistence type="predicted"/>
<dbReference type="SUPFAM" id="SSF53756">
    <property type="entry name" value="UDP-Glycosyltransferase/glycogen phosphorylase"/>
    <property type="match status" value="1"/>
</dbReference>
<dbReference type="GO" id="GO:0009244">
    <property type="term" value="P:lipopolysaccharide core region biosynthetic process"/>
    <property type="evidence" value="ECO:0007669"/>
    <property type="project" value="TreeGrafter"/>
</dbReference>
<dbReference type="GO" id="GO:0008713">
    <property type="term" value="F:ADP-heptose-lipopolysaccharide heptosyltransferase activity"/>
    <property type="evidence" value="ECO:0007669"/>
    <property type="project" value="TreeGrafter"/>
</dbReference>
<organism evidence="1">
    <name type="scientific">marine metagenome</name>
    <dbReference type="NCBI Taxonomy" id="408172"/>
    <lineage>
        <taxon>unclassified sequences</taxon>
        <taxon>metagenomes</taxon>
        <taxon>ecological metagenomes</taxon>
    </lineage>
</organism>
<dbReference type="PANTHER" id="PTHR30160:SF1">
    <property type="entry name" value="LIPOPOLYSACCHARIDE 1,2-N-ACETYLGLUCOSAMINETRANSFERASE-RELATED"/>
    <property type="match status" value="1"/>
</dbReference>
<reference evidence="1" key="1">
    <citation type="submission" date="2018-05" db="EMBL/GenBank/DDBJ databases">
        <authorList>
            <person name="Lanie J.A."/>
            <person name="Ng W.-L."/>
            <person name="Kazmierczak K.M."/>
            <person name="Andrzejewski T.M."/>
            <person name="Davidsen T.M."/>
            <person name="Wayne K.J."/>
            <person name="Tettelin H."/>
            <person name="Glass J.I."/>
            <person name="Rusch D."/>
            <person name="Podicherti R."/>
            <person name="Tsui H.-C.T."/>
            <person name="Winkler M.E."/>
        </authorList>
    </citation>
    <scope>NUCLEOTIDE SEQUENCE</scope>
</reference>
<gene>
    <name evidence="1" type="ORF">METZ01_LOCUS98377</name>
</gene>
<accession>A0A381W0X0</accession>
<dbReference type="Gene3D" id="3.40.50.2000">
    <property type="entry name" value="Glycogen Phosphorylase B"/>
    <property type="match status" value="1"/>
</dbReference>
<feature type="non-terminal residue" evidence="1">
    <location>
        <position position="100"/>
    </location>
</feature>
<evidence type="ECO:0000313" key="1">
    <source>
        <dbReference type="EMBL" id="SVA45523.1"/>
    </source>
</evidence>
<name>A0A381W0X0_9ZZZZ</name>
<dbReference type="PANTHER" id="PTHR30160">
    <property type="entry name" value="TETRAACYLDISACCHARIDE 4'-KINASE-RELATED"/>
    <property type="match status" value="1"/>
</dbReference>
<dbReference type="GO" id="GO:0005829">
    <property type="term" value="C:cytosol"/>
    <property type="evidence" value="ECO:0007669"/>
    <property type="project" value="TreeGrafter"/>
</dbReference>
<dbReference type="AlphaFoldDB" id="A0A381W0X0"/>
<dbReference type="InterPro" id="IPR051199">
    <property type="entry name" value="LPS_LOS_Heptosyltrfase"/>
</dbReference>
<protein>
    <recommendedName>
        <fullName evidence="2">Glycosyltransferase family 9 protein</fullName>
    </recommendedName>
</protein>
<evidence type="ECO:0008006" key="2">
    <source>
        <dbReference type="Google" id="ProtNLM"/>
    </source>
</evidence>
<sequence>MVDGGPVKILVIKQTSLGDVLHATAILRSIRKAYPTAQLAFLTSTTAADILRYNPRIDELLLFDRYRVKRDWWRHPAWVLRHILETMQVVRREQYDLVVD</sequence>